<keyword evidence="1" id="KW-0560">Oxidoreductase</keyword>
<dbReference type="InterPro" id="IPR006076">
    <property type="entry name" value="FAD-dep_OxRdtase"/>
</dbReference>
<dbReference type="KEGG" id="htq:FRZ44_13420"/>
<keyword evidence="4" id="KW-1185">Reference proteome</keyword>
<evidence type="ECO:0000256" key="1">
    <source>
        <dbReference type="ARBA" id="ARBA00023002"/>
    </source>
</evidence>
<evidence type="ECO:0000259" key="2">
    <source>
        <dbReference type="Pfam" id="PF01266"/>
    </source>
</evidence>
<dbReference type="PANTHER" id="PTHR13847">
    <property type="entry name" value="SARCOSINE DEHYDROGENASE-RELATED"/>
    <property type="match status" value="1"/>
</dbReference>
<gene>
    <name evidence="3" type="ORF">FRZ44_13420</name>
</gene>
<dbReference type="AlphaFoldDB" id="A0A5J6MIF5"/>
<dbReference type="EMBL" id="CP042906">
    <property type="protein sequence ID" value="QEX16050.1"/>
    <property type="molecule type" value="Genomic_DNA"/>
</dbReference>
<feature type="domain" description="FAD dependent oxidoreductase" evidence="2">
    <location>
        <begin position="6"/>
        <end position="351"/>
    </location>
</feature>
<dbReference type="GO" id="GO:0016491">
    <property type="term" value="F:oxidoreductase activity"/>
    <property type="evidence" value="ECO:0007669"/>
    <property type="project" value="UniProtKB-KW"/>
</dbReference>
<dbReference type="SUPFAM" id="SSF51905">
    <property type="entry name" value="FAD/NAD(P)-binding domain"/>
    <property type="match status" value="1"/>
</dbReference>
<dbReference type="RefSeq" id="WP_191908454.1">
    <property type="nucleotide sequence ID" value="NZ_CP042906.1"/>
</dbReference>
<dbReference type="GO" id="GO:0005737">
    <property type="term" value="C:cytoplasm"/>
    <property type="evidence" value="ECO:0007669"/>
    <property type="project" value="TreeGrafter"/>
</dbReference>
<dbReference type="Pfam" id="PF01266">
    <property type="entry name" value="DAO"/>
    <property type="match status" value="1"/>
</dbReference>
<evidence type="ECO:0000313" key="3">
    <source>
        <dbReference type="EMBL" id="QEX16050.1"/>
    </source>
</evidence>
<proteinExistence type="predicted"/>
<dbReference type="Gene3D" id="3.30.9.10">
    <property type="entry name" value="D-Amino Acid Oxidase, subunit A, domain 2"/>
    <property type="match status" value="1"/>
</dbReference>
<dbReference type="Gene3D" id="3.50.50.60">
    <property type="entry name" value="FAD/NAD(P)-binding domain"/>
    <property type="match status" value="1"/>
</dbReference>
<organism evidence="3 4">
    <name type="scientific">Hypericibacter terrae</name>
    <dbReference type="NCBI Taxonomy" id="2602015"/>
    <lineage>
        <taxon>Bacteria</taxon>
        <taxon>Pseudomonadati</taxon>
        <taxon>Pseudomonadota</taxon>
        <taxon>Alphaproteobacteria</taxon>
        <taxon>Rhodospirillales</taxon>
        <taxon>Dongiaceae</taxon>
        <taxon>Hypericibacter</taxon>
    </lineage>
</organism>
<reference evidence="3 4" key="1">
    <citation type="submission" date="2019-08" db="EMBL/GenBank/DDBJ databases">
        <title>Hyperibacter terrae gen. nov., sp. nov. and Hyperibacter viscosus sp. nov., two new members in the family Rhodospirillaceae isolated from the rhizosphere of Hypericum perforatum.</title>
        <authorList>
            <person name="Noviana Z."/>
        </authorList>
    </citation>
    <scope>NUCLEOTIDE SEQUENCE [LARGE SCALE GENOMIC DNA]</scope>
    <source>
        <strain evidence="3 4">R5913</strain>
    </source>
</reference>
<dbReference type="Proteomes" id="UP000326202">
    <property type="component" value="Chromosome"/>
</dbReference>
<dbReference type="PANTHER" id="PTHR13847:SF287">
    <property type="entry name" value="FAD-DEPENDENT OXIDOREDUCTASE DOMAIN-CONTAINING PROTEIN 1"/>
    <property type="match status" value="1"/>
</dbReference>
<name>A0A5J6MIF5_9PROT</name>
<sequence length="392" mass="42423">MSARADIVIVGGGITGLALAVELARLGRRDILVLERSFTGAGGSGRNVGRIRAMQLTEELARFAIAAQAKHAALADELGANTLFWRAGYGWVLYEEEEVSRMAEVRDMLRGLGLKPRLLGSAETLRQLPVLEGGERPAGSLMHDDAIVHHDAVLYAYRAAAKKLGVRLRERTEVVEVLRQGDEVAGVRTAEGEIRARMVVNAAGGWSGKFSSLAGIRIPNTPLRREALVTEAAQPFMQAAITFYRPQEGWFNQTLRGELVAGCLAPAEEPGVNLAATARSLGRTARTILAKAPRLGHLRVVRQWAGVYDMTPDRKPLVGPVARLKGFVQANGCNGRGFLLAPLIGELLARWLHDGERPALLAGFDANRFEGREDMKVEAGDYYAGYAAGGKR</sequence>
<dbReference type="InterPro" id="IPR036188">
    <property type="entry name" value="FAD/NAD-bd_sf"/>
</dbReference>
<protein>
    <submittedName>
        <fullName evidence="3">FAD-dependent oxidoreductase</fullName>
    </submittedName>
</protein>
<accession>A0A5J6MIF5</accession>
<evidence type="ECO:0000313" key="4">
    <source>
        <dbReference type="Proteomes" id="UP000326202"/>
    </source>
</evidence>